<dbReference type="AlphaFoldDB" id="A0A812MMV8"/>
<name>A0A812MMV8_SYMPI</name>
<organism evidence="1 2">
    <name type="scientific">Symbiodinium pilosum</name>
    <name type="common">Dinoflagellate</name>
    <dbReference type="NCBI Taxonomy" id="2952"/>
    <lineage>
        <taxon>Eukaryota</taxon>
        <taxon>Sar</taxon>
        <taxon>Alveolata</taxon>
        <taxon>Dinophyceae</taxon>
        <taxon>Suessiales</taxon>
        <taxon>Symbiodiniaceae</taxon>
        <taxon>Symbiodinium</taxon>
    </lineage>
</organism>
<dbReference type="Proteomes" id="UP000649617">
    <property type="component" value="Unassembled WGS sequence"/>
</dbReference>
<comment type="caution">
    <text evidence="1">The sequence shown here is derived from an EMBL/GenBank/DDBJ whole genome shotgun (WGS) entry which is preliminary data.</text>
</comment>
<evidence type="ECO:0000313" key="2">
    <source>
        <dbReference type="Proteomes" id="UP000649617"/>
    </source>
</evidence>
<accession>A0A812MMV8</accession>
<gene>
    <name evidence="1" type="ORF">SPIL2461_LOCUS5814</name>
</gene>
<dbReference type="EMBL" id="CAJNIZ010008446">
    <property type="protein sequence ID" value="CAE7267491.1"/>
    <property type="molecule type" value="Genomic_DNA"/>
</dbReference>
<proteinExistence type="predicted"/>
<reference evidence="1" key="1">
    <citation type="submission" date="2021-02" db="EMBL/GenBank/DDBJ databases">
        <authorList>
            <person name="Dougan E. K."/>
            <person name="Rhodes N."/>
            <person name="Thang M."/>
            <person name="Chan C."/>
        </authorList>
    </citation>
    <scope>NUCLEOTIDE SEQUENCE</scope>
</reference>
<sequence length="152" mass="17927">MYHRWGNSVGCVPRKIQPQLHQRRADALEPSKYIERKKSLVEEMLAEVEQIDERDKSNVPEQYDLVNKTPGWRHVTVSWICEVNLFQYMDTHGRGLRIAFAEAEWLSAVKKLKKSRIFNAKQTCGNLYDHLDFLSDKAEKWWMDLAVTCRKC</sequence>
<evidence type="ECO:0000313" key="1">
    <source>
        <dbReference type="EMBL" id="CAE7267491.1"/>
    </source>
</evidence>
<keyword evidence="2" id="KW-1185">Reference proteome</keyword>
<protein>
    <submittedName>
        <fullName evidence="1">Uncharacterized protein</fullName>
    </submittedName>
</protein>